<name>A0A7Z2W0A4_9BURK</name>
<gene>
    <name evidence="2" type="ORF">HH212_24235</name>
</gene>
<protein>
    <submittedName>
        <fullName evidence="2">Uncharacterized protein</fullName>
    </submittedName>
</protein>
<dbReference type="AlphaFoldDB" id="A0A7Z2W0A4"/>
<organism evidence="2 3">
    <name type="scientific">Massilia forsythiae</name>
    <dbReference type="NCBI Taxonomy" id="2728020"/>
    <lineage>
        <taxon>Bacteria</taxon>
        <taxon>Pseudomonadati</taxon>
        <taxon>Pseudomonadota</taxon>
        <taxon>Betaproteobacteria</taxon>
        <taxon>Burkholderiales</taxon>
        <taxon>Oxalobacteraceae</taxon>
        <taxon>Telluria group</taxon>
        <taxon>Massilia</taxon>
    </lineage>
</organism>
<dbReference type="RefSeq" id="WP_170204813.1">
    <property type="nucleotide sequence ID" value="NZ_CP051685.1"/>
</dbReference>
<evidence type="ECO:0000313" key="3">
    <source>
        <dbReference type="Proteomes" id="UP000502415"/>
    </source>
</evidence>
<reference evidence="2 3" key="1">
    <citation type="submission" date="2020-04" db="EMBL/GenBank/DDBJ databases">
        <title>Genome sequencing of novel species.</title>
        <authorList>
            <person name="Heo J."/>
            <person name="Kim S.-J."/>
            <person name="Kim J.-S."/>
            <person name="Hong S.-B."/>
            <person name="Kwon S.-W."/>
        </authorList>
    </citation>
    <scope>NUCLEOTIDE SEQUENCE [LARGE SCALE GENOMIC DNA]</scope>
    <source>
        <strain evidence="2 3">GN2-R2</strain>
    </source>
</reference>
<feature type="region of interest" description="Disordered" evidence="1">
    <location>
        <begin position="1"/>
        <end position="25"/>
    </location>
</feature>
<proteinExistence type="predicted"/>
<dbReference type="EMBL" id="CP051685">
    <property type="protein sequence ID" value="QJE02731.1"/>
    <property type="molecule type" value="Genomic_DNA"/>
</dbReference>
<sequence>MAILRGAVRPSRRPPAAPPPHNKKNIFRGFALSRGRDRYLFFGQAWLAQQNGYRRQRRHIDKVRLSKKPRHFGIAAFIQTNIDFPE</sequence>
<dbReference type="KEGG" id="mfy:HH212_24235"/>
<keyword evidence="3" id="KW-1185">Reference proteome</keyword>
<dbReference type="Proteomes" id="UP000502415">
    <property type="component" value="Chromosome"/>
</dbReference>
<evidence type="ECO:0000313" key="2">
    <source>
        <dbReference type="EMBL" id="QJE02731.1"/>
    </source>
</evidence>
<evidence type="ECO:0000256" key="1">
    <source>
        <dbReference type="SAM" id="MobiDB-lite"/>
    </source>
</evidence>
<accession>A0A7Z2W0A4</accession>